<keyword evidence="1" id="KW-0732">Signal</keyword>
<evidence type="ECO:0000256" key="1">
    <source>
        <dbReference type="SAM" id="SignalP"/>
    </source>
</evidence>
<dbReference type="SUPFAM" id="SSF52821">
    <property type="entry name" value="Rhodanese/Cell cycle control phosphatase"/>
    <property type="match status" value="1"/>
</dbReference>
<evidence type="ECO:0000313" key="3">
    <source>
        <dbReference type="EMBL" id="QCW82510.1"/>
    </source>
</evidence>
<dbReference type="STRING" id="675511.GCA_000341735_01062"/>
<dbReference type="InterPro" id="IPR036873">
    <property type="entry name" value="Rhodanese-like_dom_sf"/>
</dbReference>
<dbReference type="OrthoDB" id="7835227at2"/>
<feature type="chain" id="PRO_5020576554" evidence="1">
    <location>
        <begin position="20"/>
        <end position="146"/>
    </location>
</feature>
<name>A0A4P9UPR1_METBY</name>
<dbReference type="EMBL" id="CP035467">
    <property type="protein sequence ID" value="QCW82510.1"/>
    <property type="molecule type" value="Genomic_DNA"/>
</dbReference>
<evidence type="ECO:0000313" key="4">
    <source>
        <dbReference type="Proteomes" id="UP000305881"/>
    </source>
</evidence>
<dbReference type="CDD" id="cd00158">
    <property type="entry name" value="RHOD"/>
    <property type="match status" value="1"/>
</dbReference>
<evidence type="ECO:0000259" key="2">
    <source>
        <dbReference type="PROSITE" id="PS50206"/>
    </source>
</evidence>
<accession>A0A4P9UPR1</accession>
<proteinExistence type="predicted"/>
<reference evidence="4" key="1">
    <citation type="journal article" date="2019" name="J. Bacteriol.">
        <title>A Mutagenic Screen Identifies a TonB-Dependent Receptor Required for the Lanthanide Metal Switch in the Type I Methanotroph 'Methylotuvimicrobium buryatense' 5GB1C.</title>
        <authorList>
            <person name="Groom J.D."/>
            <person name="Ford S.M."/>
            <person name="Pesesky M.W."/>
            <person name="Lidstrom M.E."/>
        </authorList>
    </citation>
    <scope>NUCLEOTIDE SEQUENCE [LARGE SCALE GENOMIC DNA]</scope>
    <source>
        <strain evidence="4">5GB1C</strain>
    </source>
</reference>
<dbReference type="PROSITE" id="PS50206">
    <property type="entry name" value="RHODANESE_3"/>
    <property type="match status" value="1"/>
</dbReference>
<dbReference type="Proteomes" id="UP000305881">
    <property type="component" value="Chromosome"/>
</dbReference>
<dbReference type="Pfam" id="PF00581">
    <property type="entry name" value="Rhodanese"/>
    <property type="match status" value="1"/>
</dbReference>
<keyword evidence="4" id="KW-1185">Reference proteome</keyword>
<dbReference type="SMART" id="SM00450">
    <property type="entry name" value="RHOD"/>
    <property type="match status" value="1"/>
</dbReference>
<dbReference type="KEGG" id="mbur:EQU24_09885"/>
<dbReference type="InterPro" id="IPR001763">
    <property type="entry name" value="Rhodanese-like_dom"/>
</dbReference>
<dbReference type="AlphaFoldDB" id="A0A4P9UPR1"/>
<dbReference type="GO" id="GO:0004792">
    <property type="term" value="F:thiosulfate-cyanide sulfurtransferase activity"/>
    <property type="evidence" value="ECO:0007669"/>
    <property type="project" value="TreeGrafter"/>
</dbReference>
<protein>
    <submittedName>
        <fullName evidence="3">Rhodanese-like domain-containing protein</fullName>
    </submittedName>
</protein>
<gene>
    <name evidence="3" type="ORF">EQU24_09885</name>
</gene>
<dbReference type="RefSeq" id="WP_017839659.1">
    <property type="nucleotide sequence ID" value="NZ_CP035467.1"/>
</dbReference>
<sequence length="146" mass="16509">MNKLLFLFSLMIHTQLLSANELGAIDIPQMLEMKNKQNALIIDIRTEKEWAETGTIPHSVRLQFFDSRGSYDAEQWLSEMEKLRTSPNQPVVLVCRSGNRSEKAGNLLVQTFGLDNINHLQNGIQPWIQAGYATTQHCPGLLACKQ</sequence>
<organism evidence="3 4">
    <name type="scientific">Methylotuvimicrobium buryatense</name>
    <name type="common">Methylomicrobium buryatense</name>
    <dbReference type="NCBI Taxonomy" id="95641"/>
    <lineage>
        <taxon>Bacteria</taxon>
        <taxon>Pseudomonadati</taxon>
        <taxon>Pseudomonadota</taxon>
        <taxon>Gammaproteobacteria</taxon>
        <taxon>Methylococcales</taxon>
        <taxon>Methylococcaceae</taxon>
        <taxon>Methylotuvimicrobium</taxon>
    </lineage>
</organism>
<dbReference type="Gene3D" id="3.40.250.10">
    <property type="entry name" value="Rhodanese-like domain"/>
    <property type="match status" value="1"/>
</dbReference>
<dbReference type="PANTHER" id="PTHR44086">
    <property type="entry name" value="THIOSULFATE SULFURTRANSFERASE RDL2, MITOCHONDRIAL-RELATED"/>
    <property type="match status" value="1"/>
</dbReference>
<dbReference type="PANTHER" id="PTHR44086:SF10">
    <property type="entry name" value="THIOSULFATE SULFURTRANSFERASE_RHODANESE-LIKE DOMAIN-CONTAINING PROTEIN 3"/>
    <property type="match status" value="1"/>
</dbReference>
<feature type="signal peptide" evidence="1">
    <location>
        <begin position="1"/>
        <end position="19"/>
    </location>
</feature>
<feature type="domain" description="Rhodanese" evidence="2">
    <location>
        <begin position="35"/>
        <end position="136"/>
    </location>
</feature>